<sequence length="112" mass="12735">MLRVNVLPVGFVIRPETSYLEASPDGRVYDPSESPPFGLVERSAGKMVDPRPFSHNQLKKTVASHPSRRGKDEELLVDCIHKEKKVISLEIEPLWVFHLRPGFFGVVPCRRN</sequence>
<gene>
    <name evidence="2" type="ORF">CRENBAI_011253</name>
</gene>
<accession>A0AAV9R6V2</accession>
<organism evidence="2 3">
    <name type="scientific">Crenichthys baileyi</name>
    <name type="common">White River springfish</name>
    <dbReference type="NCBI Taxonomy" id="28760"/>
    <lineage>
        <taxon>Eukaryota</taxon>
        <taxon>Metazoa</taxon>
        <taxon>Chordata</taxon>
        <taxon>Craniata</taxon>
        <taxon>Vertebrata</taxon>
        <taxon>Euteleostomi</taxon>
        <taxon>Actinopterygii</taxon>
        <taxon>Neopterygii</taxon>
        <taxon>Teleostei</taxon>
        <taxon>Neoteleostei</taxon>
        <taxon>Acanthomorphata</taxon>
        <taxon>Ovalentaria</taxon>
        <taxon>Atherinomorphae</taxon>
        <taxon>Cyprinodontiformes</taxon>
        <taxon>Goodeidae</taxon>
        <taxon>Crenichthys</taxon>
    </lineage>
</organism>
<keyword evidence="3" id="KW-1185">Reference proteome</keyword>
<comment type="caution">
    <text evidence="2">The sequence shown here is derived from an EMBL/GenBank/DDBJ whole genome shotgun (WGS) entry which is preliminary data.</text>
</comment>
<name>A0AAV9R6V2_9TELE</name>
<evidence type="ECO:0000256" key="1">
    <source>
        <dbReference type="SAM" id="MobiDB-lite"/>
    </source>
</evidence>
<reference evidence="2 3" key="1">
    <citation type="submission" date="2021-06" db="EMBL/GenBank/DDBJ databases">
        <authorList>
            <person name="Palmer J.M."/>
        </authorList>
    </citation>
    <scope>NUCLEOTIDE SEQUENCE [LARGE SCALE GENOMIC DNA]</scope>
    <source>
        <strain evidence="2 3">MEX-2019</strain>
        <tissue evidence="2">Muscle</tissue>
    </source>
</reference>
<evidence type="ECO:0000313" key="3">
    <source>
        <dbReference type="Proteomes" id="UP001311232"/>
    </source>
</evidence>
<dbReference type="AlphaFoldDB" id="A0AAV9R6V2"/>
<proteinExistence type="predicted"/>
<dbReference type="EMBL" id="JAHHUM010002232">
    <property type="protein sequence ID" value="KAK5605504.1"/>
    <property type="molecule type" value="Genomic_DNA"/>
</dbReference>
<feature type="region of interest" description="Disordered" evidence="1">
    <location>
        <begin position="48"/>
        <end position="67"/>
    </location>
</feature>
<dbReference type="Proteomes" id="UP001311232">
    <property type="component" value="Unassembled WGS sequence"/>
</dbReference>
<protein>
    <submittedName>
        <fullName evidence="2">Uncharacterized protein</fullName>
    </submittedName>
</protein>
<evidence type="ECO:0000313" key="2">
    <source>
        <dbReference type="EMBL" id="KAK5605504.1"/>
    </source>
</evidence>